<comment type="caution">
    <text evidence="2">The sequence shown here is derived from an EMBL/GenBank/DDBJ whole genome shotgun (WGS) entry which is preliminary data.</text>
</comment>
<feature type="compositionally biased region" description="Polar residues" evidence="1">
    <location>
        <begin position="365"/>
        <end position="375"/>
    </location>
</feature>
<evidence type="ECO:0000313" key="2">
    <source>
        <dbReference type="EMBL" id="KAL0948056.1"/>
    </source>
</evidence>
<dbReference type="Proteomes" id="UP001556367">
    <property type="component" value="Unassembled WGS sequence"/>
</dbReference>
<dbReference type="EMBL" id="JASNQZ010000014">
    <property type="protein sequence ID" value="KAL0948056.1"/>
    <property type="molecule type" value="Genomic_DNA"/>
</dbReference>
<gene>
    <name evidence="2" type="ORF">HGRIS_010679</name>
</gene>
<keyword evidence="3" id="KW-1185">Reference proteome</keyword>
<evidence type="ECO:0000313" key="3">
    <source>
        <dbReference type="Proteomes" id="UP001556367"/>
    </source>
</evidence>
<evidence type="ECO:0000256" key="1">
    <source>
        <dbReference type="SAM" id="MobiDB-lite"/>
    </source>
</evidence>
<accession>A0ABR3IXY2</accession>
<protein>
    <recommendedName>
        <fullName evidence="4">F-box domain-containing protein</fullName>
    </recommendedName>
</protein>
<sequence>MAVRQRLRLQSLTSRDRGEVLLPTEKGFASKAGSGRGGGIVRHVSNFLGSNKGKVAKSEIGPPVPPKYAPVENIVKKSYEYSPTSSTYSGSMDDDIRTPIGLGIPEIRQTRSVPVSPATVRSFEIAPPPPPRKSADDRDSSPRPSITHRPTKLRRSDTIKTFPQEVLNLIISHVPRQFIPPLALVSSRFCAAARATLYSTVDVRFIRSSRFDQLCLVLATHPELAVLVETFTYHTWHPAFFSRSHNAPSRTRDTQISLLTPTAATFARALENMQRMKYLTLPSFNVGIMQSISSSELKGVTFLNRTFSHRDRHELLVWLFTQPNLQSLSFPSLFDKSGADTPNFGDTPSNPSTPLSTPALESHPGPSTGTPSLLPSDSPFAGHPSPSPAACQGLAPPSPVPSTVASLASLQQLSNEPLLPALQTLHAPPSMATHILAVSSRQTLLPTPPHSTSSLSIDASVQPLDTVTVRVDSTIYTGLRPSALMQALASRGMRRLTLRFCDATDRRTLDKVVSAVGSVLGQTTGRVRGADAALEVLEIEVVKTGVWTDDELLNKIISSSISRFRALTTLRLRYATQARRVQTSILASSSADSLPLSTRSMPTKFFSHPSAPTIVIPSDLGGDEEGSPTLGLTDSDQSLVAQWVRQCPSLRTVALLSGAEWRRDDRRSRLQCGPIVGTYICKTDVTTRIRTHTYMLQGYRN</sequence>
<evidence type="ECO:0008006" key="4">
    <source>
        <dbReference type="Google" id="ProtNLM"/>
    </source>
</evidence>
<name>A0ABR3IXY2_9AGAR</name>
<feature type="region of interest" description="Disordered" evidence="1">
    <location>
        <begin position="99"/>
        <end position="157"/>
    </location>
</feature>
<reference evidence="3" key="1">
    <citation type="submission" date="2024-06" db="EMBL/GenBank/DDBJ databases">
        <title>Multi-omics analyses provide insights into the biosynthesis of the anticancer antibiotic pleurotin in Hohenbuehelia grisea.</title>
        <authorList>
            <person name="Weaver J.A."/>
            <person name="Alberti F."/>
        </authorList>
    </citation>
    <scope>NUCLEOTIDE SEQUENCE [LARGE SCALE GENOMIC DNA]</scope>
    <source>
        <strain evidence="3">T-177</strain>
    </source>
</reference>
<feature type="compositionally biased region" description="Low complexity" evidence="1">
    <location>
        <begin position="347"/>
        <end position="358"/>
    </location>
</feature>
<feature type="region of interest" description="Disordered" evidence="1">
    <location>
        <begin position="339"/>
        <end position="402"/>
    </location>
</feature>
<organism evidence="2 3">
    <name type="scientific">Hohenbuehelia grisea</name>
    <dbReference type="NCBI Taxonomy" id="104357"/>
    <lineage>
        <taxon>Eukaryota</taxon>
        <taxon>Fungi</taxon>
        <taxon>Dikarya</taxon>
        <taxon>Basidiomycota</taxon>
        <taxon>Agaricomycotina</taxon>
        <taxon>Agaricomycetes</taxon>
        <taxon>Agaricomycetidae</taxon>
        <taxon>Agaricales</taxon>
        <taxon>Pleurotineae</taxon>
        <taxon>Pleurotaceae</taxon>
        <taxon>Hohenbuehelia</taxon>
    </lineage>
</organism>
<proteinExistence type="predicted"/>